<keyword evidence="4" id="KW-0325">Glycoprotein</keyword>
<dbReference type="SMART" id="SM00180">
    <property type="entry name" value="EGF_Lam"/>
    <property type="match status" value="3"/>
</dbReference>
<evidence type="ECO:0000313" key="9">
    <source>
        <dbReference type="EMBL" id="RLW00526.1"/>
    </source>
</evidence>
<dbReference type="Proteomes" id="UP000276834">
    <property type="component" value="Unassembled WGS sequence"/>
</dbReference>
<dbReference type="EMBL" id="QUSF01000027">
    <property type="protein sequence ID" value="RLW00526.1"/>
    <property type="molecule type" value="Genomic_DNA"/>
</dbReference>
<dbReference type="OrthoDB" id="19138at2759"/>
<dbReference type="AlphaFoldDB" id="A0A3L8SDR8"/>
<sequence length="274" mass="29042">MLLGWSCLPPKQDSGMSSPLTTSPGTCLDCQENTEGKHCELCKEGFYRSTHPAHGCQQCPCSTVASTGTCHLQPGQSVPRCDKCKPGYTGPNCNQCDKGYYNSDSICVRCECNGNVEPALSPRVCRPDSGECIGCLYHTTGTHCELCEEGYSRDPEGTNCTTKGEMNQQVLHSPGKAQVPTGAIQSPKPDQDSGAFKADREDIQRTRVSVFSPRAGGAPAAMGRHSRDSQWCSVAPAKHRSLPGTRLGASCQSSSTAGGSSSSAEPALQSSSWI</sequence>
<keyword evidence="5 6" id="KW-0424">Laminin EGF-like domain</keyword>
<organism evidence="9 10">
    <name type="scientific">Chloebia gouldiae</name>
    <name type="common">Gouldian finch</name>
    <name type="synonym">Erythrura gouldiae</name>
    <dbReference type="NCBI Taxonomy" id="44316"/>
    <lineage>
        <taxon>Eukaryota</taxon>
        <taxon>Metazoa</taxon>
        <taxon>Chordata</taxon>
        <taxon>Craniata</taxon>
        <taxon>Vertebrata</taxon>
        <taxon>Euteleostomi</taxon>
        <taxon>Archelosauria</taxon>
        <taxon>Archosauria</taxon>
        <taxon>Dinosauria</taxon>
        <taxon>Saurischia</taxon>
        <taxon>Theropoda</taxon>
        <taxon>Coelurosauria</taxon>
        <taxon>Aves</taxon>
        <taxon>Neognathae</taxon>
        <taxon>Neoaves</taxon>
        <taxon>Telluraves</taxon>
        <taxon>Australaves</taxon>
        <taxon>Passeriformes</taxon>
        <taxon>Passeroidea</taxon>
        <taxon>Passeridae</taxon>
        <taxon>Chloebia</taxon>
    </lineage>
</organism>
<dbReference type="GO" id="GO:0005604">
    <property type="term" value="C:basement membrane"/>
    <property type="evidence" value="ECO:0007669"/>
    <property type="project" value="UniProtKB-ARBA"/>
</dbReference>
<dbReference type="GO" id="GO:0009887">
    <property type="term" value="P:animal organ morphogenesis"/>
    <property type="evidence" value="ECO:0007669"/>
    <property type="project" value="TreeGrafter"/>
</dbReference>
<evidence type="ECO:0000256" key="1">
    <source>
        <dbReference type="ARBA" id="ARBA00022729"/>
    </source>
</evidence>
<dbReference type="CDD" id="cd00055">
    <property type="entry name" value="EGF_Lam"/>
    <property type="match status" value="3"/>
</dbReference>
<protein>
    <recommendedName>
        <fullName evidence="8">Laminin EGF-like domain-containing protein</fullName>
    </recommendedName>
</protein>
<comment type="caution">
    <text evidence="6">Lacks conserved residue(s) required for the propagation of feature annotation.</text>
</comment>
<accession>A0A3L8SDR8</accession>
<feature type="compositionally biased region" description="Low complexity" evidence="7">
    <location>
        <begin position="248"/>
        <end position="274"/>
    </location>
</feature>
<feature type="domain" description="Laminin EGF-like" evidence="8">
    <location>
        <begin position="110"/>
        <end position="162"/>
    </location>
</feature>
<feature type="domain" description="Laminin EGF-like" evidence="8">
    <location>
        <begin position="59"/>
        <end position="109"/>
    </location>
</feature>
<evidence type="ECO:0000259" key="8">
    <source>
        <dbReference type="PROSITE" id="PS50027"/>
    </source>
</evidence>
<dbReference type="Gene3D" id="2.10.25.10">
    <property type="entry name" value="Laminin"/>
    <property type="match status" value="3"/>
</dbReference>
<feature type="region of interest" description="Disordered" evidence="7">
    <location>
        <begin position="177"/>
        <end position="274"/>
    </location>
</feature>
<reference evidence="9 10" key="1">
    <citation type="journal article" date="2018" name="Proc. R. Soc. B">
        <title>A non-coding region near Follistatin controls head colour polymorphism in the Gouldian finch.</title>
        <authorList>
            <person name="Toomey M.B."/>
            <person name="Marques C.I."/>
            <person name="Andrade P."/>
            <person name="Araujo P.M."/>
            <person name="Sabatino S."/>
            <person name="Gazda M.A."/>
            <person name="Afonso S."/>
            <person name="Lopes R.J."/>
            <person name="Corbo J.C."/>
            <person name="Carneiro M."/>
        </authorList>
    </citation>
    <scope>NUCLEOTIDE SEQUENCE [LARGE SCALE GENOMIC DNA]</scope>
    <source>
        <strain evidence="9">Red01</strain>
        <tissue evidence="9">Muscle</tissue>
    </source>
</reference>
<dbReference type="InterPro" id="IPR002049">
    <property type="entry name" value="LE_dom"/>
</dbReference>
<dbReference type="FunFam" id="2.10.25.10:FF:000188">
    <property type="entry name" value="Laminin subunit gamma 2"/>
    <property type="match status" value="2"/>
</dbReference>
<feature type="disulfide bond" evidence="6">
    <location>
        <begin position="84"/>
        <end position="93"/>
    </location>
</feature>
<feature type="region of interest" description="Disordered" evidence="7">
    <location>
        <begin position="1"/>
        <end position="20"/>
    </location>
</feature>
<dbReference type="InterPro" id="IPR050440">
    <property type="entry name" value="Laminin/Netrin_ECM"/>
</dbReference>
<keyword evidence="1" id="KW-0732">Signal</keyword>
<keyword evidence="3 6" id="KW-1015">Disulfide bond</keyword>
<keyword evidence="2" id="KW-0677">Repeat</keyword>
<evidence type="ECO:0000256" key="7">
    <source>
        <dbReference type="SAM" id="MobiDB-lite"/>
    </source>
</evidence>
<dbReference type="PANTHER" id="PTHR10574">
    <property type="entry name" value="NETRIN/LAMININ-RELATED"/>
    <property type="match status" value="1"/>
</dbReference>
<feature type="compositionally biased region" description="Low complexity" evidence="7">
    <location>
        <begin position="213"/>
        <end position="223"/>
    </location>
</feature>
<gene>
    <name evidence="9" type="ORF">DV515_00008885</name>
</gene>
<comment type="caution">
    <text evidence="9">The sequence shown here is derived from an EMBL/GenBank/DDBJ whole genome shotgun (WGS) entry which is preliminary data.</text>
</comment>
<dbReference type="SUPFAM" id="SSF57196">
    <property type="entry name" value="EGF/Laminin"/>
    <property type="match status" value="2"/>
</dbReference>
<evidence type="ECO:0000256" key="3">
    <source>
        <dbReference type="ARBA" id="ARBA00023157"/>
    </source>
</evidence>
<feature type="disulfide bond" evidence="6">
    <location>
        <begin position="135"/>
        <end position="144"/>
    </location>
</feature>
<dbReference type="PROSITE" id="PS50027">
    <property type="entry name" value="EGF_LAM_2"/>
    <property type="match status" value="2"/>
</dbReference>
<evidence type="ECO:0000256" key="6">
    <source>
        <dbReference type="PROSITE-ProRule" id="PRU00460"/>
    </source>
</evidence>
<evidence type="ECO:0000256" key="4">
    <source>
        <dbReference type="ARBA" id="ARBA00023180"/>
    </source>
</evidence>
<keyword evidence="10" id="KW-1185">Reference proteome</keyword>
<dbReference type="GO" id="GO:0009888">
    <property type="term" value="P:tissue development"/>
    <property type="evidence" value="ECO:0007669"/>
    <property type="project" value="TreeGrafter"/>
</dbReference>
<proteinExistence type="predicted"/>
<evidence type="ECO:0000313" key="10">
    <source>
        <dbReference type="Proteomes" id="UP000276834"/>
    </source>
</evidence>
<dbReference type="PANTHER" id="PTHR10574:SF406">
    <property type="entry name" value="LAMININ SUBUNIT ALPHA 5"/>
    <property type="match status" value="1"/>
</dbReference>
<name>A0A3L8SDR8_CHLGU</name>
<dbReference type="PROSITE" id="PS01248">
    <property type="entry name" value="EGF_LAM_1"/>
    <property type="match status" value="2"/>
</dbReference>
<dbReference type="Pfam" id="PF00053">
    <property type="entry name" value="EGF_laminin"/>
    <property type="match status" value="3"/>
</dbReference>
<evidence type="ECO:0000256" key="2">
    <source>
        <dbReference type="ARBA" id="ARBA00022737"/>
    </source>
</evidence>
<evidence type="ECO:0000256" key="5">
    <source>
        <dbReference type="ARBA" id="ARBA00023292"/>
    </source>
</evidence>